<comment type="caution">
    <text evidence="2">The sequence shown here is derived from an EMBL/GenBank/DDBJ whole genome shotgun (WGS) entry which is preliminary data.</text>
</comment>
<feature type="compositionally biased region" description="Gly residues" evidence="1">
    <location>
        <begin position="239"/>
        <end position="248"/>
    </location>
</feature>
<sequence>MLAPGRTSRAIINPITGETIVRPQLSSQWPRRSHVPTRPSALRARALQLAPDGADGGGGGGDSDGLLADGATLGDELEEETSDDASSAYHSFATGGARRQLAFASAARWLESSRERAPPDASTPRVGSLFAAATSRRAAREAARRLAELSLAVLPSQPSSAALTPTPTPALARAAPESGLAHGASPTQPAAAAARVAHGGDWQERLLALLASPAPAQTERVAPRARAAGESSDDDDGADSGGADGGGDSDGRDNDDDQGRSGWRRGTRRRDAPSASVHLGRMDAAMRSLAWAVDSTAGGGYSIALLAVRRWRTPLLWQVLSSWRRARRARAERLLAAAQRWAHGRAGAALRTWAEQVARTAATVGAMRRALGAFRRPQLGAGFRAWLAFGEAARATVERIRVVLVRLRSQALLAALRAWRARHARVPRDVRARLGGARLGALLRRWRAAAVAARTCTAALRRPAARRLAARRLAARLGRWRARAAARAARRRACDARADRARIVGSFYAWEASRHAAALARACPRHARERAAPLSARPPSAAALRALGVDPAAVYGARVALRFGS</sequence>
<evidence type="ECO:0000313" key="3">
    <source>
        <dbReference type="Proteomes" id="UP000751190"/>
    </source>
</evidence>
<dbReference type="EMBL" id="JAGTXO010000010">
    <property type="protein sequence ID" value="KAG8465364.1"/>
    <property type="molecule type" value="Genomic_DNA"/>
</dbReference>
<proteinExistence type="predicted"/>
<evidence type="ECO:0000256" key="1">
    <source>
        <dbReference type="SAM" id="MobiDB-lite"/>
    </source>
</evidence>
<dbReference type="AlphaFoldDB" id="A0A8J5XRP7"/>
<feature type="region of interest" description="Disordered" evidence="1">
    <location>
        <begin position="213"/>
        <end position="276"/>
    </location>
</feature>
<evidence type="ECO:0000313" key="2">
    <source>
        <dbReference type="EMBL" id="KAG8465364.1"/>
    </source>
</evidence>
<name>A0A8J5XRP7_DIALT</name>
<gene>
    <name evidence="2" type="ORF">KFE25_002671</name>
</gene>
<feature type="compositionally biased region" description="Gly residues" evidence="1">
    <location>
        <begin position="54"/>
        <end position="63"/>
    </location>
</feature>
<reference evidence="2" key="1">
    <citation type="submission" date="2021-05" db="EMBL/GenBank/DDBJ databases">
        <title>The genome of the haptophyte Pavlova lutheri (Diacronema luteri, Pavlovales) - a model for lipid biosynthesis in eukaryotic algae.</title>
        <authorList>
            <person name="Hulatt C.J."/>
            <person name="Posewitz M.C."/>
        </authorList>
    </citation>
    <scope>NUCLEOTIDE SEQUENCE</scope>
    <source>
        <strain evidence="2">NIVA-4/92</strain>
    </source>
</reference>
<evidence type="ECO:0008006" key="4">
    <source>
        <dbReference type="Google" id="ProtNLM"/>
    </source>
</evidence>
<feature type="region of interest" description="Disordered" evidence="1">
    <location>
        <begin position="158"/>
        <end position="197"/>
    </location>
</feature>
<feature type="region of interest" description="Disordered" evidence="1">
    <location>
        <begin position="50"/>
        <end position="69"/>
    </location>
</feature>
<organism evidence="2 3">
    <name type="scientific">Diacronema lutheri</name>
    <name type="common">Unicellular marine alga</name>
    <name type="synonym">Monochrysis lutheri</name>
    <dbReference type="NCBI Taxonomy" id="2081491"/>
    <lineage>
        <taxon>Eukaryota</taxon>
        <taxon>Haptista</taxon>
        <taxon>Haptophyta</taxon>
        <taxon>Pavlovophyceae</taxon>
        <taxon>Pavlovales</taxon>
        <taxon>Pavlovaceae</taxon>
        <taxon>Diacronema</taxon>
    </lineage>
</organism>
<dbReference type="Proteomes" id="UP000751190">
    <property type="component" value="Unassembled WGS sequence"/>
</dbReference>
<keyword evidence="3" id="KW-1185">Reference proteome</keyword>
<accession>A0A8J5XRP7</accession>
<protein>
    <recommendedName>
        <fullName evidence="4">Sfi1 spindle body domain-containing protein</fullName>
    </recommendedName>
</protein>